<dbReference type="GO" id="GO:0005634">
    <property type="term" value="C:nucleus"/>
    <property type="evidence" value="ECO:0007669"/>
    <property type="project" value="UniProtKB-SubCell"/>
</dbReference>
<evidence type="ECO:0000256" key="1">
    <source>
        <dbReference type="ARBA" id="ARBA00004123"/>
    </source>
</evidence>
<dbReference type="AlphaFoldDB" id="A0A8S1JB36"/>
<feature type="non-terminal residue" evidence="14">
    <location>
        <position position="1074"/>
    </location>
</feature>
<dbReference type="Proteomes" id="UP000708148">
    <property type="component" value="Unassembled WGS sequence"/>
</dbReference>
<keyword evidence="10" id="KW-0234">DNA repair</keyword>
<dbReference type="Pfam" id="PF23593">
    <property type="entry name" value="HEAT_ATR"/>
    <property type="match status" value="1"/>
</dbReference>
<evidence type="ECO:0000256" key="4">
    <source>
        <dbReference type="ARBA" id="ARBA00022527"/>
    </source>
</evidence>
<dbReference type="InterPro" id="IPR011009">
    <property type="entry name" value="Kinase-like_dom_sf"/>
</dbReference>
<dbReference type="Pfam" id="PF02259">
    <property type="entry name" value="FAT"/>
    <property type="match status" value="1"/>
</dbReference>
<keyword evidence="5" id="KW-0808">Transferase</keyword>
<dbReference type="EC" id="2.7.11.1" evidence="3"/>
<evidence type="ECO:0000256" key="11">
    <source>
        <dbReference type="ARBA" id="ARBA00023242"/>
    </source>
</evidence>
<comment type="caution">
    <text evidence="14">The sequence shown here is derived from an EMBL/GenBank/DDBJ whole genome shotgun (WGS) entry which is preliminary data.</text>
</comment>
<dbReference type="InterPro" id="IPR050517">
    <property type="entry name" value="DDR_Repair_Kinase"/>
</dbReference>
<comment type="similarity">
    <text evidence="2">Belongs to the PI3/PI4-kinase family. ATM subfamily.</text>
</comment>
<evidence type="ECO:0000256" key="10">
    <source>
        <dbReference type="ARBA" id="ARBA00023204"/>
    </source>
</evidence>
<dbReference type="GO" id="GO:0005694">
    <property type="term" value="C:chromosome"/>
    <property type="evidence" value="ECO:0007669"/>
    <property type="project" value="TreeGrafter"/>
</dbReference>
<dbReference type="GO" id="GO:0005524">
    <property type="term" value="F:ATP binding"/>
    <property type="evidence" value="ECO:0007669"/>
    <property type="project" value="UniProtKB-KW"/>
</dbReference>
<accession>A0A8S1JB36</accession>
<evidence type="ECO:0000256" key="3">
    <source>
        <dbReference type="ARBA" id="ARBA00012513"/>
    </source>
</evidence>
<dbReference type="InterPro" id="IPR000403">
    <property type="entry name" value="PI3/4_kinase_cat_dom"/>
</dbReference>
<evidence type="ECO:0000256" key="5">
    <source>
        <dbReference type="ARBA" id="ARBA00022679"/>
    </source>
</evidence>
<evidence type="ECO:0000256" key="6">
    <source>
        <dbReference type="ARBA" id="ARBA00022741"/>
    </source>
</evidence>
<keyword evidence="4" id="KW-0723">Serine/threonine-protein kinase</keyword>
<keyword evidence="8" id="KW-0418">Kinase</keyword>
<dbReference type="PANTHER" id="PTHR11139">
    <property type="entry name" value="ATAXIA TELANGIECTASIA MUTATED ATM -RELATED"/>
    <property type="match status" value="1"/>
</dbReference>
<keyword evidence="6" id="KW-0547">Nucleotide-binding</keyword>
<feature type="domain" description="PI3K/PI4K catalytic" evidence="12">
    <location>
        <begin position="789"/>
        <end position="1074"/>
    </location>
</feature>
<keyword evidence="9" id="KW-0067">ATP-binding</keyword>
<evidence type="ECO:0000259" key="13">
    <source>
        <dbReference type="PROSITE" id="PS51189"/>
    </source>
</evidence>
<evidence type="ECO:0000259" key="12">
    <source>
        <dbReference type="PROSITE" id="PS50290"/>
    </source>
</evidence>
<dbReference type="EMBL" id="CAJHUC010002756">
    <property type="protein sequence ID" value="CAD7704331.1"/>
    <property type="molecule type" value="Genomic_DNA"/>
</dbReference>
<evidence type="ECO:0000256" key="8">
    <source>
        <dbReference type="ARBA" id="ARBA00022777"/>
    </source>
</evidence>
<gene>
    <name evidence="14" type="ORF">OSTQU699_LOCUS9686</name>
</gene>
<dbReference type="GO" id="GO:0004674">
    <property type="term" value="F:protein serine/threonine kinase activity"/>
    <property type="evidence" value="ECO:0007669"/>
    <property type="project" value="UniProtKB-KW"/>
</dbReference>
<comment type="subcellular location">
    <subcellularLocation>
        <location evidence="1">Nucleus</location>
    </subcellularLocation>
</comment>
<sequence>ESCVRDAGTKLDSEKLQVVFMLLDSLKTWLEVAAKGNGGTGGNAQAALSRVSTLLGSIDRKQLAEVGFLCGAHARAFRYFEAHILAASGCGLNPAALCSPQFSEEEISFLLQIYSQMDEPDGVHGLVHMRKGGLEVQDQIMVAQKAGLWDKALSLYEHAVVQGSAGHMAQDLVVLMSQTGDTKQIGPCSQSESRQWLRISRTRCLAQAGRLLDVLAHAQSPSNGDCPQIRALGVAAAWRLGQWADLDECLANLDFAQVQQPAAKPLQCLNPQEDWEVRVGRILSSMHKHDYMAIHAGIQDARTSIMKPLAAAATESYSRAYPLMVRLHMLQELEDACAIIERDPHPGPIERARMLRWEERLEVVEPSVSTQEPILALRRQLALWMDDTATVARCWLLLAKSLRAASQYGQANFAAMMAVRHRAIGSELESVKLLWCQNQHHQAIQELQHTIATIEAQATQAARSPSPHYHAKLVLQLARWKSETRQESRETLTSLFERSMDLDRTWSKPALCLARYLCEVYADARKRQVAVNEGVGDRLGGKAKVKLGEDKHYVEYLPQVLKNYGIAVKLGQKRVMQSLSRMLTLYFEHGDDIMTGLTSTSVPGLSLSNVERTSRHVHQTMQDLGKSVPSFYWLMVLPTLVSRLRHPHVDVKDWIKRMISLITEAHPHQALWHLASVYRSRIKARRKTAADVITQVRSSMRTQRERAAIDDFLKLLDQLINLCHKEPPTKNRAPVRQMSSKQHFSELLRLLPVDVIVPVRSAFVVNMPHSAITTKGFKPLGEVVTIAQLKDDITVMASLQAPKKIIFIGSDGHEYPFLAKPKDDLRKDYRLMEFCGVMNTCLSKQPDSSRRRLRLRTFAVLPLTEDCGILEWINNLKSLRSITEGLYTAEGLFNGGRDGTRKWIDKTYKSLIDRPSKAEWLEVLLERFPPRMNKWFALEFPSPAAWFNARLNFTRSTAVWSMVGHSIGLGDRHGENITVDGTTGDCIHVDFGMLFDKGLVLTVPEIVPFRLTQNMIDGFGVSGVEGVYRKCAEISLQVNWWPSIQARLPVLKLFIEGTVCIPFAGYERIASAVD</sequence>
<evidence type="ECO:0000256" key="7">
    <source>
        <dbReference type="ARBA" id="ARBA00022763"/>
    </source>
</evidence>
<dbReference type="Pfam" id="PF00454">
    <property type="entry name" value="PI3_PI4_kinase"/>
    <property type="match status" value="1"/>
</dbReference>
<dbReference type="PANTHER" id="PTHR11139:SF69">
    <property type="entry name" value="SERINE_THREONINE-PROTEIN KINASE ATR"/>
    <property type="match status" value="1"/>
</dbReference>
<dbReference type="GO" id="GO:0000723">
    <property type="term" value="P:telomere maintenance"/>
    <property type="evidence" value="ECO:0007669"/>
    <property type="project" value="TreeGrafter"/>
</dbReference>
<dbReference type="SMART" id="SM00146">
    <property type="entry name" value="PI3Kc"/>
    <property type="match status" value="1"/>
</dbReference>
<evidence type="ECO:0000256" key="2">
    <source>
        <dbReference type="ARBA" id="ARBA00010769"/>
    </source>
</evidence>
<dbReference type="InterPro" id="IPR036940">
    <property type="entry name" value="PI3/4_kinase_cat_sf"/>
</dbReference>
<dbReference type="InterPro" id="IPR056802">
    <property type="entry name" value="ATR-like_M-HEAT"/>
</dbReference>
<dbReference type="OrthoDB" id="381190at2759"/>
<name>A0A8S1JB36_9CHLO</name>
<evidence type="ECO:0000256" key="9">
    <source>
        <dbReference type="ARBA" id="ARBA00022840"/>
    </source>
</evidence>
<feature type="domain" description="FAT" evidence="13">
    <location>
        <begin position="62"/>
        <end position="680"/>
    </location>
</feature>
<dbReference type="InterPro" id="IPR003151">
    <property type="entry name" value="PIK-rel_kinase_FAT"/>
</dbReference>
<dbReference type="Gene3D" id="3.30.1010.10">
    <property type="entry name" value="Phosphatidylinositol 3-kinase Catalytic Subunit, Chain A, domain 4"/>
    <property type="match status" value="1"/>
</dbReference>
<keyword evidence="7" id="KW-0227">DNA damage</keyword>
<organism evidence="14 15">
    <name type="scientific">Ostreobium quekettii</name>
    <dbReference type="NCBI Taxonomy" id="121088"/>
    <lineage>
        <taxon>Eukaryota</taxon>
        <taxon>Viridiplantae</taxon>
        <taxon>Chlorophyta</taxon>
        <taxon>core chlorophytes</taxon>
        <taxon>Ulvophyceae</taxon>
        <taxon>TCBD clade</taxon>
        <taxon>Bryopsidales</taxon>
        <taxon>Ostreobineae</taxon>
        <taxon>Ostreobiaceae</taxon>
        <taxon>Ostreobium</taxon>
    </lineage>
</organism>
<evidence type="ECO:0000313" key="15">
    <source>
        <dbReference type="Proteomes" id="UP000708148"/>
    </source>
</evidence>
<protein>
    <recommendedName>
        <fullName evidence="3">non-specific serine/threonine protein kinase</fullName>
        <ecNumber evidence="3">2.7.11.1</ecNumber>
    </recommendedName>
</protein>
<keyword evidence="11" id="KW-0539">Nucleus</keyword>
<dbReference type="Gene3D" id="1.10.1070.11">
    <property type="entry name" value="Phosphatidylinositol 3-/4-kinase, catalytic domain"/>
    <property type="match status" value="1"/>
</dbReference>
<evidence type="ECO:0000313" key="14">
    <source>
        <dbReference type="EMBL" id="CAD7704331.1"/>
    </source>
</evidence>
<proteinExistence type="inferred from homology"/>
<dbReference type="PROSITE" id="PS51189">
    <property type="entry name" value="FAT"/>
    <property type="match status" value="1"/>
</dbReference>
<keyword evidence="15" id="KW-1185">Reference proteome</keyword>
<dbReference type="InterPro" id="IPR014009">
    <property type="entry name" value="PIK_FAT"/>
</dbReference>
<dbReference type="PROSITE" id="PS50290">
    <property type="entry name" value="PI3_4_KINASE_3"/>
    <property type="match status" value="1"/>
</dbReference>
<dbReference type="SUPFAM" id="SSF56112">
    <property type="entry name" value="Protein kinase-like (PK-like)"/>
    <property type="match status" value="1"/>
</dbReference>
<dbReference type="GO" id="GO:0000077">
    <property type="term" value="P:DNA damage checkpoint signaling"/>
    <property type="evidence" value="ECO:0007669"/>
    <property type="project" value="TreeGrafter"/>
</dbReference>
<dbReference type="InterPro" id="IPR057564">
    <property type="entry name" value="HEAT_ATR"/>
</dbReference>
<reference evidence="14" key="1">
    <citation type="submission" date="2020-12" db="EMBL/GenBank/DDBJ databases">
        <authorList>
            <person name="Iha C."/>
        </authorList>
    </citation>
    <scope>NUCLEOTIDE SEQUENCE</scope>
</reference>
<dbReference type="GO" id="GO:0006281">
    <property type="term" value="P:DNA repair"/>
    <property type="evidence" value="ECO:0007669"/>
    <property type="project" value="UniProtKB-KW"/>
</dbReference>
<dbReference type="CDD" id="cd00892">
    <property type="entry name" value="PIKKc_ATR"/>
    <property type="match status" value="1"/>
</dbReference>
<dbReference type="Pfam" id="PF25030">
    <property type="entry name" value="M-HEAT_ATR"/>
    <property type="match status" value="1"/>
</dbReference>